<dbReference type="Gene3D" id="1.10.1200.10">
    <property type="entry name" value="ACP-like"/>
    <property type="match status" value="1"/>
</dbReference>
<keyword evidence="3" id="KW-1185">Reference proteome</keyword>
<reference evidence="2 3" key="1">
    <citation type="submission" date="2018-08" db="EMBL/GenBank/DDBJ databases">
        <title>Genomic Encyclopedia of Archaeal and Bacterial Type Strains, Phase II (KMG-II): from individual species to whole genera.</title>
        <authorList>
            <person name="Goeker M."/>
        </authorList>
    </citation>
    <scope>NUCLEOTIDE SEQUENCE [LARGE SCALE GENOMIC DNA]</scope>
    <source>
        <strain evidence="2 3">DSM 15986</strain>
    </source>
</reference>
<organism evidence="2 3">
    <name type="scientific">Algoriphagus antarcticus</name>
    <dbReference type="NCBI Taxonomy" id="238540"/>
    <lineage>
        <taxon>Bacteria</taxon>
        <taxon>Pseudomonadati</taxon>
        <taxon>Bacteroidota</taxon>
        <taxon>Cytophagia</taxon>
        <taxon>Cytophagales</taxon>
        <taxon>Cyclobacteriaceae</taxon>
        <taxon>Algoriphagus</taxon>
    </lineage>
</organism>
<keyword evidence="1" id="KW-0472">Membrane</keyword>
<evidence type="ECO:0000256" key="1">
    <source>
        <dbReference type="SAM" id="Phobius"/>
    </source>
</evidence>
<dbReference type="AlphaFoldDB" id="A0A3E0DII2"/>
<protein>
    <submittedName>
        <fullName evidence="2">Uncharacterized protein</fullName>
    </submittedName>
</protein>
<proteinExistence type="predicted"/>
<evidence type="ECO:0000313" key="2">
    <source>
        <dbReference type="EMBL" id="REG82474.1"/>
    </source>
</evidence>
<gene>
    <name evidence="2" type="ORF">C8N25_1213</name>
</gene>
<dbReference type="InterPro" id="IPR036736">
    <property type="entry name" value="ACP-like_sf"/>
</dbReference>
<evidence type="ECO:0000313" key="3">
    <source>
        <dbReference type="Proteomes" id="UP000256405"/>
    </source>
</evidence>
<feature type="transmembrane region" description="Helical" evidence="1">
    <location>
        <begin position="121"/>
        <end position="141"/>
    </location>
</feature>
<keyword evidence="1" id="KW-0812">Transmembrane</keyword>
<name>A0A3E0DII2_9BACT</name>
<dbReference type="Proteomes" id="UP000256405">
    <property type="component" value="Unassembled WGS sequence"/>
</dbReference>
<dbReference type="OrthoDB" id="668798at2"/>
<comment type="caution">
    <text evidence="2">The sequence shown here is derived from an EMBL/GenBank/DDBJ whole genome shotgun (WGS) entry which is preliminary data.</text>
</comment>
<keyword evidence="1" id="KW-1133">Transmembrane helix</keyword>
<dbReference type="RefSeq" id="WP_086543845.1">
    <property type="nucleotide sequence ID" value="NZ_MSSW01000096.1"/>
</dbReference>
<sequence>MTDYELKNIDSEDIEDLLVKVETSFDIKFVGDELVHIKTFGEFCDHITNKIQLDNSDNCTSQQAFYKLRESISSTLQIDNKTISTDFPLTELLPRQSRRSRTKKLEKHLGFKLNILRPPHWVTGTLAILLLASLVGLFFNWQIGLLGLAFSISGLWFTNKIGNELDLQTVGQVAEKMTRENYLKSRRNPKTFNKSEIEKVLTDWFSNDLDLDKSKLTREAKFV</sequence>
<dbReference type="EMBL" id="QUNF01000021">
    <property type="protein sequence ID" value="REG82474.1"/>
    <property type="molecule type" value="Genomic_DNA"/>
</dbReference>
<accession>A0A3E0DII2</accession>